<dbReference type="OrthoDB" id="9794844at2"/>
<accession>A0A179D5V8</accession>
<comment type="caution">
    <text evidence="2">The sequence shown here is derived from an EMBL/GenBank/DDBJ whole genome shotgun (WGS) entry which is preliminary data.</text>
</comment>
<feature type="signal peptide" evidence="1">
    <location>
        <begin position="1"/>
        <end position="21"/>
    </location>
</feature>
<dbReference type="Proteomes" id="UP000078390">
    <property type="component" value="Unassembled WGS sequence"/>
</dbReference>
<keyword evidence="2" id="KW-0449">Lipoprotein</keyword>
<protein>
    <submittedName>
        <fullName evidence="2">Putative lipoprotein</fullName>
    </submittedName>
</protein>
<dbReference type="EMBL" id="LWLG01000001">
    <property type="protein sequence ID" value="OAQ21484.1"/>
    <property type="molecule type" value="Genomic_DNA"/>
</dbReference>
<dbReference type="STRING" id="999894.TDIS_0002"/>
<organism evidence="2 3">
    <name type="scientific">Thermosulfurimonas dismutans</name>
    <dbReference type="NCBI Taxonomy" id="999894"/>
    <lineage>
        <taxon>Bacteria</taxon>
        <taxon>Pseudomonadati</taxon>
        <taxon>Thermodesulfobacteriota</taxon>
        <taxon>Thermodesulfobacteria</taxon>
        <taxon>Thermodesulfobacteriales</taxon>
        <taxon>Thermodesulfobacteriaceae</taxon>
        <taxon>Thermosulfurimonas</taxon>
    </lineage>
</organism>
<keyword evidence="1" id="KW-0732">Signal</keyword>
<feature type="chain" id="PRO_5008100290" evidence="1">
    <location>
        <begin position="22"/>
        <end position="154"/>
    </location>
</feature>
<reference evidence="2 3" key="1">
    <citation type="submission" date="2016-04" db="EMBL/GenBank/DDBJ databases">
        <title>Genome analysis of Thermosulfurimonas dismutans, the first thermophilic sulfur-disproportionating bacterium of the phylum Thermodesulfobacteria.</title>
        <authorList>
            <person name="Mardanov A.V."/>
            <person name="Beletsky A.V."/>
            <person name="Kadnikov V.V."/>
            <person name="Slobodkin A.I."/>
            <person name="Ravin N.V."/>
        </authorList>
    </citation>
    <scope>NUCLEOTIDE SEQUENCE [LARGE SCALE GENOMIC DNA]</scope>
    <source>
        <strain evidence="2 3">S95</strain>
    </source>
</reference>
<evidence type="ECO:0000313" key="2">
    <source>
        <dbReference type="EMBL" id="OAQ21484.1"/>
    </source>
</evidence>
<dbReference type="RefSeq" id="WP_068668021.1">
    <property type="nucleotide sequence ID" value="NZ_LWLG01000001.1"/>
</dbReference>
<evidence type="ECO:0000313" key="3">
    <source>
        <dbReference type="Proteomes" id="UP000078390"/>
    </source>
</evidence>
<dbReference type="PROSITE" id="PS51257">
    <property type="entry name" value="PROKAR_LIPOPROTEIN"/>
    <property type="match status" value="1"/>
</dbReference>
<sequence>MLKKTLGSVLLGLVLILSGCAAQSQGSGGKVSSLPKPRPILKHTDFPNLVLPSGLEIVKEKTLVVKTATFVGGVITLRGRVTQESVVTFFEKQLIARGWEEVGSIRYKNTLLAFRRPNGSCFVYIRETGLGNTEVKIWASEVLSPTSSPETVYP</sequence>
<dbReference type="AlphaFoldDB" id="A0A179D5V8"/>
<gene>
    <name evidence="2" type="ORF">TDIS_0002</name>
</gene>
<evidence type="ECO:0000256" key="1">
    <source>
        <dbReference type="SAM" id="SignalP"/>
    </source>
</evidence>
<name>A0A179D5V8_9BACT</name>
<proteinExistence type="predicted"/>
<keyword evidence="3" id="KW-1185">Reference proteome</keyword>